<organism evidence="2 3">
    <name type="scientific">Ephemerocybe angulata</name>
    <dbReference type="NCBI Taxonomy" id="980116"/>
    <lineage>
        <taxon>Eukaryota</taxon>
        <taxon>Fungi</taxon>
        <taxon>Dikarya</taxon>
        <taxon>Basidiomycota</taxon>
        <taxon>Agaricomycotina</taxon>
        <taxon>Agaricomycetes</taxon>
        <taxon>Agaricomycetidae</taxon>
        <taxon>Agaricales</taxon>
        <taxon>Agaricineae</taxon>
        <taxon>Psathyrellaceae</taxon>
        <taxon>Ephemerocybe</taxon>
    </lineage>
</organism>
<feature type="region of interest" description="Disordered" evidence="1">
    <location>
        <begin position="435"/>
        <end position="471"/>
    </location>
</feature>
<evidence type="ECO:0000313" key="2">
    <source>
        <dbReference type="EMBL" id="KAF6757602.1"/>
    </source>
</evidence>
<feature type="compositionally biased region" description="Basic and acidic residues" evidence="1">
    <location>
        <begin position="435"/>
        <end position="449"/>
    </location>
</feature>
<proteinExistence type="predicted"/>
<sequence>MNYCCCFRARAEPVEEAHRKGAAAWCLYQSADIKDAKSELLTEAVDFYNQALTRAPSEHPLRPRVLIDLIFALLEEKSPSSQDRSLIELHFAEIIGTIPPMLERGQGFAITDALGAHYERLYKVSLDPNDFEQCVNNYTEAARAYAPGPEEQIKKFLKAAELHSTRDEDLDAHLEKALNAFNAARGLCQDEDYQQRFLISISTYTVHKKRYEQRKEKADLDAAIAECDYALTLQLPEKDRIRLLSSYLRCVRFLMAVHGRGSSKKAKAVARGRELLDLYATYPDAYEPKCTVLFVLANILSWEGGTPSAEDLSEAIPLYSRAQRHRPRDSDLLSDKARAIWLRSKQRRDPADLPEAIDLLVVALEETPNPSLKPDIANDIAAIYFHKASFNGDKSHNIQDLEKVREYYRKAADLSSTKIKQNFYKELADEIDKGIREEPELKKEDVDRGRTRRLSGGRRRSLTRRASIGPR</sequence>
<dbReference type="InterPro" id="IPR011990">
    <property type="entry name" value="TPR-like_helical_dom_sf"/>
</dbReference>
<gene>
    <name evidence="2" type="ORF">DFP72DRAFT_1167956</name>
</gene>
<dbReference type="SUPFAM" id="SSF48452">
    <property type="entry name" value="TPR-like"/>
    <property type="match status" value="1"/>
</dbReference>
<keyword evidence="3" id="KW-1185">Reference proteome</keyword>
<dbReference type="EMBL" id="JACGCI010000021">
    <property type="protein sequence ID" value="KAF6757602.1"/>
    <property type="molecule type" value="Genomic_DNA"/>
</dbReference>
<evidence type="ECO:0000313" key="3">
    <source>
        <dbReference type="Proteomes" id="UP000521943"/>
    </source>
</evidence>
<dbReference type="Proteomes" id="UP000521943">
    <property type="component" value="Unassembled WGS sequence"/>
</dbReference>
<dbReference type="Gene3D" id="1.25.40.10">
    <property type="entry name" value="Tetratricopeptide repeat domain"/>
    <property type="match status" value="1"/>
</dbReference>
<comment type="caution">
    <text evidence="2">The sequence shown here is derived from an EMBL/GenBank/DDBJ whole genome shotgun (WGS) entry which is preliminary data.</text>
</comment>
<evidence type="ECO:0000256" key="1">
    <source>
        <dbReference type="SAM" id="MobiDB-lite"/>
    </source>
</evidence>
<protein>
    <submittedName>
        <fullName evidence="2">Uncharacterized protein</fullName>
    </submittedName>
</protein>
<feature type="compositionally biased region" description="Basic residues" evidence="1">
    <location>
        <begin position="450"/>
        <end position="463"/>
    </location>
</feature>
<accession>A0A8H6I463</accession>
<reference evidence="2 3" key="1">
    <citation type="submission" date="2020-07" db="EMBL/GenBank/DDBJ databases">
        <title>Comparative genomics of pyrophilous fungi reveals a link between fire events and developmental genes.</title>
        <authorList>
            <consortium name="DOE Joint Genome Institute"/>
            <person name="Steindorff A.S."/>
            <person name="Carver A."/>
            <person name="Calhoun S."/>
            <person name="Stillman K."/>
            <person name="Liu H."/>
            <person name="Lipzen A."/>
            <person name="Pangilinan J."/>
            <person name="Labutti K."/>
            <person name="Bruns T.D."/>
            <person name="Grigoriev I.V."/>
        </authorList>
    </citation>
    <scope>NUCLEOTIDE SEQUENCE [LARGE SCALE GENOMIC DNA]</scope>
    <source>
        <strain evidence="2 3">CBS 144469</strain>
    </source>
</reference>
<name>A0A8H6I463_9AGAR</name>
<dbReference type="OrthoDB" id="3073324at2759"/>
<dbReference type="AlphaFoldDB" id="A0A8H6I463"/>